<gene>
    <name evidence="1" type="ORF">OWR29_15675</name>
</gene>
<name>A0ABT4B1E1_9ACTN</name>
<keyword evidence="2" id="KW-1185">Reference proteome</keyword>
<accession>A0ABT4B1E1</accession>
<sequence>MSNSRVARIHTTDDPQAALRLARQLVAWSDDRCSCSRHVQVDVETTTHELGRYLDLGAGVVAVDRPAGRLPEVVSHLFPDGNHSAFLDLVPQVVTTLRQLPDLAVRVSTTDRPVDSGVEDIAVAAAGEDPVSISWMICWPMDHSLAGFELGLNGADTWFEENRPGHSIFVHSSWAEVLPQVADAVGCRVLGEPGWGW</sequence>
<proteinExistence type="predicted"/>
<protein>
    <submittedName>
        <fullName evidence="1">Uncharacterized protein</fullName>
    </submittedName>
</protein>
<evidence type="ECO:0000313" key="2">
    <source>
        <dbReference type="Proteomes" id="UP001151002"/>
    </source>
</evidence>
<dbReference type="Proteomes" id="UP001151002">
    <property type="component" value="Unassembled WGS sequence"/>
</dbReference>
<comment type="caution">
    <text evidence="1">The sequence shown here is derived from an EMBL/GenBank/DDBJ whole genome shotgun (WGS) entry which is preliminary data.</text>
</comment>
<reference evidence="1" key="1">
    <citation type="submission" date="2022-11" db="EMBL/GenBank/DDBJ databases">
        <authorList>
            <person name="Somphong A."/>
            <person name="Phongsopitanun W."/>
        </authorList>
    </citation>
    <scope>NUCLEOTIDE SEQUENCE</scope>
    <source>
        <strain evidence="1">Pm04-4</strain>
    </source>
</reference>
<organism evidence="1 2">
    <name type="scientific">Paractinoplanes pyxinae</name>
    <dbReference type="NCBI Taxonomy" id="2997416"/>
    <lineage>
        <taxon>Bacteria</taxon>
        <taxon>Bacillati</taxon>
        <taxon>Actinomycetota</taxon>
        <taxon>Actinomycetes</taxon>
        <taxon>Micromonosporales</taxon>
        <taxon>Micromonosporaceae</taxon>
        <taxon>Paractinoplanes</taxon>
    </lineage>
</organism>
<dbReference type="RefSeq" id="WP_267563557.1">
    <property type="nucleotide sequence ID" value="NZ_JAPNTZ010000005.1"/>
</dbReference>
<evidence type="ECO:0000313" key="1">
    <source>
        <dbReference type="EMBL" id="MCY1139438.1"/>
    </source>
</evidence>
<dbReference type="EMBL" id="JAPNTZ010000005">
    <property type="protein sequence ID" value="MCY1139438.1"/>
    <property type="molecule type" value="Genomic_DNA"/>
</dbReference>